<dbReference type="GO" id="GO:0046872">
    <property type="term" value="F:metal ion binding"/>
    <property type="evidence" value="ECO:0007669"/>
    <property type="project" value="UniProtKB-KW"/>
</dbReference>
<evidence type="ECO:0000256" key="6">
    <source>
        <dbReference type="ARBA" id="ARBA00023303"/>
    </source>
</evidence>
<protein>
    <recommendedName>
        <fullName evidence="10">Fluoride-specific ion channel FluC</fullName>
    </recommendedName>
</protein>
<evidence type="ECO:0000256" key="9">
    <source>
        <dbReference type="ARBA" id="ARBA00049940"/>
    </source>
</evidence>
<keyword evidence="2 10" id="KW-1003">Cell membrane</keyword>
<keyword evidence="5 10" id="KW-0472">Membrane</keyword>
<feature type="transmembrane region" description="Helical" evidence="10">
    <location>
        <begin position="59"/>
        <end position="78"/>
    </location>
</feature>
<evidence type="ECO:0000256" key="10">
    <source>
        <dbReference type="HAMAP-Rule" id="MF_00454"/>
    </source>
</evidence>
<dbReference type="EMBL" id="SFCC01000007">
    <property type="protein sequence ID" value="RZQ63044.1"/>
    <property type="molecule type" value="Genomic_DNA"/>
</dbReference>
<keyword evidence="10" id="KW-0813">Transport</keyword>
<feature type="binding site" evidence="10">
    <location>
        <position position="70"/>
    </location>
    <ligand>
        <name>Na(+)</name>
        <dbReference type="ChEBI" id="CHEBI:29101"/>
        <note>structural</note>
    </ligand>
</feature>
<evidence type="ECO:0000256" key="7">
    <source>
        <dbReference type="ARBA" id="ARBA00035120"/>
    </source>
</evidence>
<dbReference type="GO" id="GO:0062054">
    <property type="term" value="F:fluoride channel activity"/>
    <property type="evidence" value="ECO:0007669"/>
    <property type="project" value="UniProtKB-UniRule"/>
</dbReference>
<dbReference type="OrthoDB" id="5148600at2"/>
<comment type="catalytic activity">
    <reaction evidence="8">
        <text>fluoride(in) = fluoride(out)</text>
        <dbReference type="Rhea" id="RHEA:76159"/>
        <dbReference type="ChEBI" id="CHEBI:17051"/>
    </reaction>
    <physiologicalReaction direction="left-to-right" evidence="8">
        <dbReference type="Rhea" id="RHEA:76160"/>
    </physiologicalReaction>
</comment>
<keyword evidence="10" id="KW-0915">Sodium</keyword>
<dbReference type="PANTHER" id="PTHR28259">
    <property type="entry name" value="FLUORIDE EXPORT PROTEIN 1-RELATED"/>
    <property type="match status" value="1"/>
</dbReference>
<dbReference type="InterPro" id="IPR003691">
    <property type="entry name" value="FluC"/>
</dbReference>
<dbReference type="RefSeq" id="WP_130476048.1">
    <property type="nucleotide sequence ID" value="NZ_SFCC01000007.1"/>
</dbReference>
<comment type="function">
    <text evidence="9 10">Fluoride-specific ion channel. Important for reducing fluoride concentration in the cell, thus reducing its toxicity.</text>
</comment>
<comment type="similarity">
    <text evidence="7 10">Belongs to the fluoride channel Fluc/FEX (TC 1.A.43) family.</text>
</comment>
<dbReference type="Proteomes" id="UP000292003">
    <property type="component" value="Unassembled WGS sequence"/>
</dbReference>
<dbReference type="AlphaFoldDB" id="A0A4Q7JA42"/>
<evidence type="ECO:0000256" key="8">
    <source>
        <dbReference type="ARBA" id="ARBA00035585"/>
    </source>
</evidence>
<feature type="binding site" evidence="10">
    <location>
        <position position="73"/>
    </location>
    <ligand>
        <name>Na(+)</name>
        <dbReference type="ChEBI" id="CHEBI:29101"/>
        <note>structural</note>
    </ligand>
</feature>
<evidence type="ECO:0000313" key="12">
    <source>
        <dbReference type="Proteomes" id="UP000292003"/>
    </source>
</evidence>
<name>A0A4Q7JA42_9PSEU</name>
<comment type="activity regulation">
    <text evidence="10">Na(+) is not transported, but it plays an essential structural role and its presence is essential for fluoride channel function.</text>
</comment>
<dbReference type="Pfam" id="PF02537">
    <property type="entry name" value="CRCB"/>
    <property type="match status" value="1"/>
</dbReference>
<evidence type="ECO:0000256" key="1">
    <source>
        <dbReference type="ARBA" id="ARBA00004651"/>
    </source>
</evidence>
<comment type="subcellular location">
    <subcellularLocation>
        <location evidence="1 10">Cell membrane</location>
        <topology evidence="1 10">Multi-pass membrane protein</topology>
    </subcellularLocation>
</comment>
<accession>A0A4Q7JA42</accession>
<dbReference type="PANTHER" id="PTHR28259:SF1">
    <property type="entry name" value="FLUORIDE EXPORT PROTEIN 1-RELATED"/>
    <property type="match status" value="1"/>
</dbReference>
<keyword evidence="6 10" id="KW-0407">Ion channel</keyword>
<evidence type="ECO:0000256" key="4">
    <source>
        <dbReference type="ARBA" id="ARBA00022989"/>
    </source>
</evidence>
<evidence type="ECO:0000256" key="5">
    <source>
        <dbReference type="ARBA" id="ARBA00023136"/>
    </source>
</evidence>
<keyword evidence="12" id="KW-1185">Reference proteome</keyword>
<dbReference type="GO" id="GO:0005886">
    <property type="term" value="C:plasma membrane"/>
    <property type="evidence" value="ECO:0007669"/>
    <property type="project" value="UniProtKB-SubCell"/>
</dbReference>
<comment type="caution">
    <text evidence="11">The sequence shown here is derived from an EMBL/GenBank/DDBJ whole genome shotgun (WGS) entry which is preliminary data.</text>
</comment>
<keyword evidence="4 10" id="KW-1133">Transmembrane helix</keyword>
<feature type="transmembrane region" description="Helical" evidence="10">
    <location>
        <begin position="98"/>
        <end position="119"/>
    </location>
</feature>
<evidence type="ECO:0000256" key="2">
    <source>
        <dbReference type="ARBA" id="ARBA00022475"/>
    </source>
</evidence>
<dbReference type="HAMAP" id="MF_00454">
    <property type="entry name" value="FluC"/>
    <property type="match status" value="1"/>
</dbReference>
<keyword evidence="3 10" id="KW-0812">Transmembrane</keyword>
<evidence type="ECO:0000256" key="3">
    <source>
        <dbReference type="ARBA" id="ARBA00022692"/>
    </source>
</evidence>
<keyword evidence="10" id="KW-0479">Metal-binding</keyword>
<keyword evidence="10" id="KW-0406">Ion transport</keyword>
<gene>
    <name evidence="10" type="primary">fluC</name>
    <name evidence="10" type="synonym">crcB</name>
    <name evidence="11" type="ORF">EWH70_15250</name>
</gene>
<organism evidence="11 12">
    <name type="scientific">Amycolatopsis suaedae</name>
    <dbReference type="NCBI Taxonomy" id="2510978"/>
    <lineage>
        <taxon>Bacteria</taxon>
        <taxon>Bacillati</taxon>
        <taxon>Actinomycetota</taxon>
        <taxon>Actinomycetes</taxon>
        <taxon>Pseudonocardiales</taxon>
        <taxon>Pseudonocardiaceae</taxon>
        <taxon>Amycolatopsis</taxon>
    </lineage>
</organism>
<reference evidence="11 12" key="1">
    <citation type="submission" date="2019-02" db="EMBL/GenBank/DDBJ databases">
        <title>Draft genome sequence of Amycolatopsis sp. 8-3EHSu isolated from roots of Suaeda maritima.</title>
        <authorList>
            <person name="Duangmal K."/>
            <person name="Chantavorakit T."/>
        </authorList>
    </citation>
    <scope>NUCLEOTIDE SEQUENCE [LARGE SCALE GENOMIC DNA]</scope>
    <source>
        <strain evidence="11 12">8-3EHSu</strain>
    </source>
</reference>
<sequence length="120" mass="11666">MTTVLLVAGGAAVGAPLRYLTDRVLRARLGPAFPWGTLAVNVVGSFLLGLIAGLPADPAVTALAGTGFCGALTTYSTFGHETVALARGGAAGRAAANVAVSVLAGVGAAALGFLFAAAVR</sequence>
<evidence type="ECO:0000313" key="11">
    <source>
        <dbReference type="EMBL" id="RZQ63044.1"/>
    </source>
</evidence>
<dbReference type="GO" id="GO:0140114">
    <property type="term" value="P:cellular detoxification of fluoride"/>
    <property type="evidence" value="ECO:0007669"/>
    <property type="project" value="UniProtKB-UniRule"/>
</dbReference>
<feature type="transmembrane region" description="Helical" evidence="10">
    <location>
        <begin position="33"/>
        <end position="52"/>
    </location>
</feature>
<proteinExistence type="inferred from homology"/>